<feature type="domain" description="CAP-Gly" evidence="6">
    <location>
        <begin position="67"/>
        <end position="136"/>
    </location>
</feature>
<dbReference type="InterPro" id="IPR041627">
    <property type="entry name" value="AAA_lid_6"/>
</dbReference>
<evidence type="ECO:0000259" key="6">
    <source>
        <dbReference type="SMART" id="SM01052"/>
    </source>
</evidence>
<dbReference type="PRINTS" id="PR00819">
    <property type="entry name" value="CBXCFQXSUPER"/>
</dbReference>
<comment type="similarity">
    <text evidence="1">Belongs to the CbxX/CfxQ family.</text>
</comment>
<keyword evidence="8" id="KW-1185">Reference proteome</keyword>
<evidence type="ECO:0000313" key="8">
    <source>
        <dbReference type="Proteomes" id="UP001515480"/>
    </source>
</evidence>
<gene>
    <name evidence="7" type="ORF">AB1Y20_019977</name>
</gene>
<dbReference type="InterPro" id="IPR003593">
    <property type="entry name" value="AAA+_ATPase"/>
</dbReference>
<reference evidence="7 8" key="1">
    <citation type="journal article" date="2024" name="Science">
        <title>Giant polyketide synthase enzymes in the biosynthesis of giant marine polyether toxins.</title>
        <authorList>
            <person name="Fallon T.R."/>
            <person name="Shende V.V."/>
            <person name="Wierzbicki I.H."/>
            <person name="Pendleton A.L."/>
            <person name="Watervoot N.F."/>
            <person name="Auber R.P."/>
            <person name="Gonzalez D.J."/>
            <person name="Wisecaver J.H."/>
            <person name="Moore B.S."/>
        </authorList>
    </citation>
    <scope>NUCLEOTIDE SEQUENCE [LARGE SCALE GENOMIC DNA]</scope>
    <source>
        <strain evidence="7 8">12B1</strain>
    </source>
</reference>
<dbReference type="PANTHER" id="PTHR43392">
    <property type="entry name" value="AAA-TYPE ATPASE FAMILY PROTEIN / ANKYRIN REPEAT FAMILY PROTEIN"/>
    <property type="match status" value="1"/>
</dbReference>
<proteinExistence type="inferred from homology"/>
<feature type="region of interest" description="Disordered" evidence="4">
    <location>
        <begin position="148"/>
        <end position="190"/>
    </location>
</feature>
<feature type="compositionally biased region" description="Gly residues" evidence="4">
    <location>
        <begin position="1"/>
        <end position="10"/>
    </location>
</feature>
<dbReference type="InterPro" id="IPR000641">
    <property type="entry name" value="CbxX/CfxQ"/>
</dbReference>
<feature type="domain" description="AAA+ ATPase" evidence="5">
    <location>
        <begin position="511"/>
        <end position="649"/>
    </location>
</feature>
<dbReference type="InterPro" id="IPR003959">
    <property type="entry name" value="ATPase_AAA_core"/>
</dbReference>
<dbReference type="InterPro" id="IPR050773">
    <property type="entry name" value="CbxX/CfxQ_RuBisCO_ESX"/>
</dbReference>
<dbReference type="SMART" id="SM01052">
    <property type="entry name" value="CAP_GLY"/>
    <property type="match status" value="1"/>
</dbReference>
<dbReference type="PANTHER" id="PTHR43392:SF2">
    <property type="entry name" value="AAA-TYPE ATPASE FAMILY PROTEIN _ ANKYRIN REPEAT FAMILY PROTEIN"/>
    <property type="match status" value="1"/>
</dbReference>
<evidence type="ECO:0000256" key="2">
    <source>
        <dbReference type="ARBA" id="ARBA00022741"/>
    </source>
</evidence>
<dbReference type="SMART" id="SM00382">
    <property type="entry name" value="AAA"/>
    <property type="match status" value="2"/>
</dbReference>
<dbReference type="CDD" id="cd00009">
    <property type="entry name" value="AAA"/>
    <property type="match status" value="2"/>
</dbReference>
<keyword evidence="2" id="KW-0547">Nucleotide-binding</keyword>
<dbReference type="Gene3D" id="2.30.30.190">
    <property type="entry name" value="CAP Gly-rich-like domain"/>
    <property type="match status" value="1"/>
</dbReference>
<dbReference type="Pfam" id="PF17866">
    <property type="entry name" value="AAA_lid_6"/>
    <property type="match status" value="2"/>
</dbReference>
<dbReference type="EMBL" id="JBGBPQ010000004">
    <property type="protein sequence ID" value="KAL1525105.1"/>
    <property type="molecule type" value="Genomic_DNA"/>
</dbReference>
<feature type="domain" description="AAA+ ATPase" evidence="5">
    <location>
        <begin position="233"/>
        <end position="372"/>
    </location>
</feature>
<feature type="region of interest" description="Disordered" evidence="4">
    <location>
        <begin position="1"/>
        <end position="46"/>
    </location>
</feature>
<dbReference type="GO" id="GO:0016887">
    <property type="term" value="F:ATP hydrolysis activity"/>
    <property type="evidence" value="ECO:0007669"/>
    <property type="project" value="InterPro"/>
</dbReference>
<dbReference type="SUPFAM" id="SSF74924">
    <property type="entry name" value="Cap-Gly domain"/>
    <property type="match status" value="1"/>
</dbReference>
<dbReference type="AlphaFoldDB" id="A0AB34JTD8"/>
<dbReference type="InterPro" id="IPR000938">
    <property type="entry name" value="CAP-Gly_domain"/>
</dbReference>
<evidence type="ECO:0000256" key="4">
    <source>
        <dbReference type="SAM" id="MobiDB-lite"/>
    </source>
</evidence>
<accession>A0AB34JTD8</accession>
<name>A0AB34JTD8_PRYPA</name>
<keyword evidence="3" id="KW-0067">ATP-binding</keyword>
<dbReference type="SUPFAM" id="SSF52540">
    <property type="entry name" value="P-loop containing nucleoside triphosphate hydrolases"/>
    <property type="match status" value="2"/>
</dbReference>
<evidence type="ECO:0000256" key="3">
    <source>
        <dbReference type="ARBA" id="ARBA00022840"/>
    </source>
</evidence>
<dbReference type="Gene3D" id="3.40.50.300">
    <property type="entry name" value="P-loop containing nucleotide triphosphate hydrolases"/>
    <property type="match status" value="2"/>
</dbReference>
<evidence type="ECO:0000313" key="7">
    <source>
        <dbReference type="EMBL" id="KAL1525105.1"/>
    </source>
</evidence>
<dbReference type="Pfam" id="PF00004">
    <property type="entry name" value="AAA"/>
    <property type="match status" value="2"/>
</dbReference>
<sequence>MAARGRGGGVPKPPVPPAGRGRAAPKPKPPWNNNFAEPGQPAPPEPVNYVRESLNRTLPKFERTVHVGDRVRDRHSGREGLCLYVGPADFARGKEVCGLRLDKKRTTTDCDGKYRGERHFRCTPGHGLYIPLEDAEFIEIGDLGGMDLNAGPGRPIGGPPAGGRQSSRNDHDERPVGGQRQGSAGAGPDADFDLEKELEQIVGLQSVKDMLLGLRNGVEVKRRRSGFGVKDERNMHMLFLGNPGTGKTTVARLVARMLRSLGVLRTGQLIEVSRKDLIGSHHGETAQLTAEACKRAAGGVLFIDEAYSLRHEGSSDSAGQECVNTLIKESEDRAGDLILILAGYQKEMTTFLQTNSGLTSRFPNVFSFADYTPQEMAGIARQVTLEKGFSIDEVIDDAKLVSIVQTVIKAGEVSKGNGRLVRNMVEAAIGRQTNRVFSLGTVSKGGLTTLLECDFLEPAESGAPSSVKEVLDKLESVVGMHSVKIFVKQLMAQLKLRNERKEAGLPVPADSTLHMLFLGNPGTGKTTVARIVAQMFKVLRILRLGHLVEVDRAQLVAGYAGQTAIKTKQVVEGALGGILFVDEAYALVSDDRDTFGKEALDTLMKLTEDHRDDLIVILAGYPGEMKRLLSTNPGLKSRFATTIDFPDYSASELMQITMGMLKEEQLTLSSDAHVVLSNVFEVMAGVHDRENGNGRAVRNLLERAKRSQALRLMEMDGPRTKEELSLLTEADFAECIDEMCEQPANDGSEAHAFGHAAHPVAIAR</sequence>
<evidence type="ECO:0000259" key="5">
    <source>
        <dbReference type="SMART" id="SM00382"/>
    </source>
</evidence>
<dbReference type="Gene3D" id="1.10.8.60">
    <property type="match status" value="2"/>
</dbReference>
<evidence type="ECO:0000256" key="1">
    <source>
        <dbReference type="ARBA" id="ARBA00010378"/>
    </source>
</evidence>
<comment type="caution">
    <text evidence="7">The sequence shown here is derived from an EMBL/GenBank/DDBJ whole genome shotgun (WGS) entry which is preliminary data.</text>
</comment>
<dbReference type="InterPro" id="IPR027417">
    <property type="entry name" value="P-loop_NTPase"/>
</dbReference>
<dbReference type="Proteomes" id="UP001515480">
    <property type="component" value="Unassembled WGS sequence"/>
</dbReference>
<dbReference type="GO" id="GO:0005524">
    <property type="term" value="F:ATP binding"/>
    <property type="evidence" value="ECO:0007669"/>
    <property type="project" value="UniProtKB-KW"/>
</dbReference>
<dbReference type="Pfam" id="PF01302">
    <property type="entry name" value="CAP_GLY"/>
    <property type="match status" value="1"/>
</dbReference>
<dbReference type="InterPro" id="IPR036859">
    <property type="entry name" value="CAP-Gly_dom_sf"/>
</dbReference>
<organism evidence="7 8">
    <name type="scientific">Prymnesium parvum</name>
    <name type="common">Toxic golden alga</name>
    <dbReference type="NCBI Taxonomy" id="97485"/>
    <lineage>
        <taxon>Eukaryota</taxon>
        <taxon>Haptista</taxon>
        <taxon>Haptophyta</taxon>
        <taxon>Prymnesiophyceae</taxon>
        <taxon>Prymnesiales</taxon>
        <taxon>Prymnesiaceae</taxon>
        <taxon>Prymnesium</taxon>
    </lineage>
</organism>
<protein>
    <submittedName>
        <fullName evidence="7">Uncharacterized protein</fullName>
    </submittedName>
</protein>
<dbReference type="FunFam" id="3.40.50.300:FF:000216">
    <property type="entry name" value="Type VII secretion ATPase EccA"/>
    <property type="match status" value="2"/>
</dbReference>